<keyword evidence="4" id="KW-0812">Transmembrane</keyword>
<comment type="subcellular location">
    <subcellularLocation>
        <location evidence="1">Membrane</location>
        <topology evidence="1">Multi-pass membrane protein</topology>
    </subcellularLocation>
</comment>
<keyword evidence="2" id="KW-0444">Lipid biosynthesis</keyword>
<evidence type="ECO:0000256" key="7">
    <source>
        <dbReference type="ARBA" id="ARBA00023098"/>
    </source>
</evidence>
<evidence type="ECO:0000256" key="9">
    <source>
        <dbReference type="ARBA" id="ARBA00023160"/>
    </source>
</evidence>
<evidence type="ECO:0000313" key="10">
    <source>
        <dbReference type="EMBL" id="CAB0000739.1"/>
    </source>
</evidence>
<keyword evidence="5" id="KW-0276">Fatty acid metabolism</keyword>
<dbReference type="OrthoDB" id="434092at2759"/>
<keyword evidence="11" id="KW-1185">Reference proteome</keyword>
<dbReference type="Pfam" id="PF01151">
    <property type="entry name" value="ELO"/>
    <property type="match status" value="1"/>
</dbReference>
<keyword evidence="8" id="KW-0472">Membrane</keyword>
<sequence>MSSPWPTLAICLSYAYFSKRLGPALMANRKPLKLNNVLVFYNLFQTLFSAWIFYEGTKPVCILMQPEEPVQIPGIGRLLVPDPTVNYG</sequence>
<name>A0A6H5GF98_9HEMI</name>
<dbReference type="GO" id="GO:0016020">
    <property type="term" value="C:membrane"/>
    <property type="evidence" value="ECO:0007669"/>
    <property type="project" value="UniProtKB-SubCell"/>
</dbReference>
<evidence type="ECO:0000256" key="3">
    <source>
        <dbReference type="ARBA" id="ARBA00022679"/>
    </source>
</evidence>
<dbReference type="InterPro" id="IPR002076">
    <property type="entry name" value="ELO_fam"/>
</dbReference>
<dbReference type="AlphaFoldDB" id="A0A6H5GF98"/>
<dbReference type="GO" id="GO:0006633">
    <property type="term" value="P:fatty acid biosynthetic process"/>
    <property type="evidence" value="ECO:0007669"/>
    <property type="project" value="UniProtKB-KW"/>
</dbReference>
<evidence type="ECO:0000256" key="2">
    <source>
        <dbReference type="ARBA" id="ARBA00022516"/>
    </source>
</evidence>
<evidence type="ECO:0000256" key="8">
    <source>
        <dbReference type="ARBA" id="ARBA00023136"/>
    </source>
</evidence>
<organism evidence="10 11">
    <name type="scientific">Nesidiocoris tenuis</name>
    <dbReference type="NCBI Taxonomy" id="355587"/>
    <lineage>
        <taxon>Eukaryota</taxon>
        <taxon>Metazoa</taxon>
        <taxon>Ecdysozoa</taxon>
        <taxon>Arthropoda</taxon>
        <taxon>Hexapoda</taxon>
        <taxon>Insecta</taxon>
        <taxon>Pterygota</taxon>
        <taxon>Neoptera</taxon>
        <taxon>Paraneoptera</taxon>
        <taxon>Hemiptera</taxon>
        <taxon>Heteroptera</taxon>
        <taxon>Panheteroptera</taxon>
        <taxon>Cimicomorpha</taxon>
        <taxon>Miridae</taxon>
        <taxon>Dicyphina</taxon>
        <taxon>Nesidiocoris</taxon>
    </lineage>
</organism>
<protein>
    <submittedName>
        <fullName evidence="10">Uncharacterized protein</fullName>
    </submittedName>
</protein>
<reference evidence="10 11" key="1">
    <citation type="submission" date="2020-02" db="EMBL/GenBank/DDBJ databases">
        <authorList>
            <person name="Ferguson B K."/>
        </authorList>
    </citation>
    <scope>NUCLEOTIDE SEQUENCE [LARGE SCALE GENOMIC DNA]</scope>
</reference>
<keyword evidence="7" id="KW-0443">Lipid metabolism</keyword>
<accession>A0A6H5GF98</accession>
<dbReference type="GO" id="GO:0009922">
    <property type="term" value="F:fatty acid elongase activity"/>
    <property type="evidence" value="ECO:0007669"/>
    <property type="project" value="InterPro"/>
</dbReference>
<evidence type="ECO:0000256" key="1">
    <source>
        <dbReference type="ARBA" id="ARBA00004141"/>
    </source>
</evidence>
<evidence type="ECO:0000256" key="6">
    <source>
        <dbReference type="ARBA" id="ARBA00022989"/>
    </source>
</evidence>
<keyword evidence="6" id="KW-1133">Transmembrane helix</keyword>
<evidence type="ECO:0000256" key="4">
    <source>
        <dbReference type="ARBA" id="ARBA00022692"/>
    </source>
</evidence>
<keyword evidence="9" id="KW-0275">Fatty acid biosynthesis</keyword>
<evidence type="ECO:0000256" key="5">
    <source>
        <dbReference type="ARBA" id="ARBA00022832"/>
    </source>
</evidence>
<keyword evidence="3" id="KW-0808">Transferase</keyword>
<feature type="non-terminal residue" evidence="10">
    <location>
        <position position="88"/>
    </location>
</feature>
<proteinExistence type="predicted"/>
<dbReference type="Proteomes" id="UP000479000">
    <property type="component" value="Unassembled WGS sequence"/>
</dbReference>
<evidence type="ECO:0000313" key="11">
    <source>
        <dbReference type="Proteomes" id="UP000479000"/>
    </source>
</evidence>
<dbReference type="EMBL" id="CADCXU010009848">
    <property type="protein sequence ID" value="CAB0000739.1"/>
    <property type="molecule type" value="Genomic_DNA"/>
</dbReference>
<gene>
    <name evidence="10" type="ORF">NTEN_LOCUS6526</name>
</gene>